<feature type="domain" description="CusB-like beta-barrel" evidence="5">
    <location>
        <begin position="205"/>
        <end position="277"/>
    </location>
</feature>
<dbReference type="Pfam" id="PF25917">
    <property type="entry name" value="BSH_RND"/>
    <property type="match status" value="1"/>
</dbReference>
<dbReference type="RefSeq" id="WP_190293034.1">
    <property type="nucleotide sequence ID" value="NZ_JABFCZ010000022.1"/>
</dbReference>
<dbReference type="GO" id="GO:0015562">
    <property type="term" value="F:efflux transmembrane transporter activity"/>
    <property type="evidence" value="ECO:0007669"/>
    <property type="project" value="TreeGrafter"/>
</dbReference>
<dbReference type="PANTHER" id="PTHR30469:SF15">
    <property type="entry name" value="HLYD FAMILY OF SECRETION PROTEINS"/>
    <property type="match status" value="1"/>
</dbReference>
<name>A0A926P1U2_9HYPH</name>
<dbReference type="Pfam" id="PF25967">
    <property type="entry name" value="RND-MFP_C"/>
    <property type="match status" value="1"/>
</dbReference>
<evidence type="ECO:0000256" key="3">
    <source>
        <dbReference type="ARBA" id="ARBA00022448"/>
    </source>
</evidence>
<evidence type="ECO:0000259" key="6">
    <source>
        <dbReference type="Pfam" id="PF25967"/>
    </source>
</evidence>
<comment type="similarity">
    <text evidence="2">Belongs to the membrane fusion protein (MFP) (TC 8.A.1) family.</text>
</comment>
<accession>A0A926P1U2</accession>
<evidence type="ECO:0000259" key="4">
    <source>
        <dbReference type="Pfam" id="PF25917"/>
    </source>
</evidence>
<dbReference type="AlphaFoldDB" id="A0A926P1U2"/>
<feature type="domain" description="Multidrug resistance protein MdtA-like barrel-sandwich hybrid" evidence="4">
    <location>
        <begin position="64"/>
        <end position="194"/>
    </location>
</feature>
<evidence type="ECO:0000256" key="2">
    <source>
        <dbReference type="ARBA" id="ARBA00009477"/>
    </source>
</evidence>
<protein>
    <submittedName>
        <fullName evidence="7">Efflux RND transporter periplasmic adaptor subunit</fullName>
    </submittedName>
</protein>
<organism evidence="7 8">
    <name type="scientific">Roseibium aggregatum</name>
    <dbReference type="NCBI Taxonomy" id="187304"/>
    <lineage>
        <taxon>Bacteria</taxon>
        <taxon>Pseudomonadati</taxon>
        <taxon>Pseudomonadota</taxon>
        <taxon>Alphaproteobacteria</taxon>
        <taxon>Hyphomicrobiales</taxon>
        <taxon>Stappiaceae</taxon>
        <taxon>Roseibium</taxon>
    </lineage>
</organism>
<feature type="domain" description="Multidrug resistance protein MdtA-like C-terminal permuted SH3" evidence="6">
    <location>
        <begin position="286"/>
        <end position="344"/>
    </location>
</feature>
<dbReference type="InterPro" id="IPR058627">
    <property type="entry name" value="MdtA-like_C"/>
</dbReference>
<evidence type="ECO:0000313" key="8">
    <source>
        <dbReference type="Proteomes" id="UP000598467"/>
    </source>
</evidence>
<evidence type="ECO:0000313" key="7">
    <source>
        <dbReference type="EMBL" id="MBD1548340.1"/>
    </source>
</evidence>
<dbReference type="Gene3D" id="1.10.287.470">
    <property type="entry name" value="Helix hairpin bin"/>
    <property type="match status" value="1"/>
</dbReference>
<evidence type="ECO:0000256" key="1">
    <source>
        <dbReference type="ARBA" id="ARBA00004196"/>
    </source>
</evidence>
<gene>
    <name evidence="7" type="ORF">HK439_18915</name>
</gene>
<dbReference type="Pfam" id="PF25954">
    <property type="entry name" value="Beta-barrel_RND_2"/>
    <property type="match status" value="1"/>
</dbReference>
<keyword evidence="3" id="KW-0813">Transport</keyword>
<dbReference type="NCBIfam" id="TIGR01730">
    <property type="entry name" value="RND_mfp"/>
    <property type="match status" value="1"/>
</dbReference>
<dbReference type="Gene3D" id="2.40.50.100">
    <property type="match status" value="1"/>
</dbReference>
<dbReference type="SUPFAM" id="SSF111369">
    <property type="entry name" value="HlyD-like secretion proteins"/>
    <property type="match status" value="1"/>
</dbReference>
<dbReference type="InterPro" id="IPR058792">
    <property type="entry name" value="Beta-barrel_RND_2"/>
</dbReference>
<dbReference type="GO" id="GO:1990281">
    <property type="term" value="C:efflux pump complex"/>
    <property type="evidence" value="ECO:0007669"/>
    <property type="project" value="TreeGrafter"/>
</dbReference>
<reference evidence="7" key="1">
    <citation type="submission" date="2020-05" db="EMBL/GenBank/DDBJ databases">
        <title>Identification of trans-AT polyketide cluster in two marine bacteria, producers of a novel glutaramide-containing polyketide sesbanimide D and analogs.</title>
        <authorList>
            <person name="Kacar D."/>
            <person name="Rodriguez P."/>
            <person name="Canedo L."/>
            <person name="Gonzalez E."/>
            <person name="Galan B."/>
            <person name="De La Calle F."/>
            <person name="Garcia J.L."/>
        </authorList>
    </citation>
    <scope>NUCLEOTIDE SEQUENCE</scope>
    <source>
        <strain evidence="7">PHM038</strain>
    </source>
</reference>
<dbReference type="PANTHER" id="PTHR30469">
    <property type="entry name" value="MULTIDRUG RESISTANCE PROTEIN MDTA"/>
    <property type="match status" value="1"/>
</dbReference>
<dbReference type="Gene3D" id="2.40.420.20">
    <property type="match status" value="1"/>
</dbReference>
<sequence length="376" mass="40216">MIRKTVFPLLLVAVLSACQEKKAEVQKDEVRPVKVVEVAPATSVRKLEYSGTVRARSETAAGFRVSGKIVERKVDVGDHVKAGDLMARIDATDYELFVKSAEAELGAAERQVETADFALKRAQQLYDKKWVAKAGLEQAQLSYNQAVANRDASRAQLDQAKNQVGYSELRADLPGIISAVHAEAGQVVSAGSPVVTIAADGEKEVAIAVPETDVLSFKPGKRVEVGLWSNKDLKFNGRVREVSGSADPVSRTFAVRISLPADDRVLLGMTAFVNTSEKAGEDFYAVPLAALARGDKDKSIVWTVNPIDETVHARAVTVSEFSGDGVRVSDGLKTGDLVISAGTQFMTENLKVKLPDGVAKHTALAAGDTAPSSLTR</sequence>
<dbReference type="EMBL" id="JABFCZ010000022">
    <property type="protein sequence ID" value="MBD1548340.1"/>
    <property type="molecule type" value="Genomic_DNA"/>
</dbReference>
<dbReference type="InterPro" id="IPR006143">
    <property type="entry name" value="RND_pump_MFP"/>
</dbReference>
<proteinExistence type="inferred from homology"/>
<comment type="subcellular location">
    <subcellularLocation>
        <location evidence="1">Cell envelope</location>
    </subcellularLocation>
</comment>
<dbReference type="Proteomes" id="UP000598467">
    <property type="component" value="Unassembled WGS sequence"/>
</dbReference>
<evidence type="ECO:0000259" key="5">
    <source>
        <dbReference type="Pfam" id="PF25954"/>
    </source>
</evidence>
<comment type="caution">
    <text evidence="7">The sequence shown here is derived from an EMBL/GenBank/DDBJ whole genome shotgun (WGS) entry which is preliminary data.</text>
</comment>
<dbReference type="Gene3D" id="2.40.30.170">
    <property type="match status" value="1"/>
</dbReference>
<dbReference type="InterPro" id="IPR058625">
    <property type="entry name" value="MdtA-like_BSH"/>
</dbReference>
<dbReference type="PROSITE" id="PS51257">
    <property type="entry name" value="PROKAR_LIPOPROTEIN"/>
    <property type="match status" value="1"/>
</dbReference>